<reference evidence="1" key="1">
    <citation type="submission" date="2023-03" db="EMBL/GenBank/DDBJ databases">
        <authorList>
            <person name="Liu Z."/>
        </authorList>
    </citation>
    <scope>NUCLEOTIDE SEQUENCE</scope>
    <source>
        <strain evidence="1">Bc006</strain>
    </source>
</reference>
<name>A0AAX3QDW2_9BACI</name>
<gene>
    <name evidence="1" type="ORF">P3K65_22945</name>
</gene>
<protein>
    <recommendedName>
        <fullName evidence="3">Bacteriocin</fullName>
    </recommendedName>
</protein>
<dbReference type="RefSeq" id="WP_000775177.1">
    <property type="nucleotide sequence ID" value="NZ_CP065149.1"/>
</dbReference>
<evidence type="ECO:0000313" key="1">
    <source>
        <dbReference type="EMBL" id="WES06164.1"/>
    </source>
</evidence>
<proteinExistence type="predicted"/>
<evidence type="ECO:0000313" key="2">
    <source>
        <dbReference type="Proteomes" id="UP001221092"/>
    </source>
</evidence>
<organism evidence="1 2">
    <name type="scientific">Bacillus paranthracis</name>
    <dbReference type="NCBI Taxonomy" id="2026186"/>
    <lineage>
        <taxon>Bacteria</taxon>
        <taxon>Bacillati</taxon>
        <taxon>Bacillota</taxon>
        <taxon>Bacilli</taxon>
        <taxon>Bacillales</taxon>
        <taxon>Bacillaceae</taxon>
        <taxon>Bacillus</taxon>
        <taxon>Bacillus cereus group</taxon>
    </lineage>
</organism>
<evidence type="ECO:0008006" key="3">
    <source>
        <dbReference type="Google" id="ProtNLM"/>
    </source>
</evidence>
<sequence length="63" mass="7137">MKLNTTKLQEMNKEEIEKVNGGVSPFDMYTIGSELWKLAKEYGKGPGPSMEMQYKHGMPGGKW</sequence>
<accession>A0AAX3QDW2</accession>
<dbReference type="EMBL" id="CP119629">
    <property type="protein sequence ID" value="WES06164.1"/>
    <property type="molecule type" value="Genomic_DNA"/>
</dbReference>
<dbReference type="Proteomes" id="UP001221092">
    <property type="component" value="Chromosome"/>
</dbReference>
<dbReference type="AlphaFoldDB" id="A0AAX3QDW2"/>